<keyword evidence="2" id="KW-0812">Transmembrane</keyword>
<feature type="region of interest" description="Disordered" evidence="1">
    <location>
        <begin position="75"/>
        <end position="118"/>
    </location>
</feature>
<evidence type="ECO:0000313" key="4">
    <source>
        <dbReference type="Proteomes" id="UP001152484"/>
    </source>
</evidence>
<gene>
    <name evidence="3" type="ORF">CEURO_LOCUS6609</name>
</gene>
<dbReference type="Proteomes" id="UP001152484">
    <property type="component" value="Unassembled WGS sequence"/>
</dbReference>
<comment type="caution">
    <text evidence="3">The sequence shown here is derived from an EMBL/GenBank/DDBJ whole genome shotgun (WGS) entry which is preliminary data.</text>
</comment>
<proteinExistence type="predicted"/>
<keyword evidence="4" id="KW-1185">Reference proteome</keyword>
<feature type="compositionally biased region" description="Pro residues" evidence="1">
    <location>
        <begin position="105"/>
        <end position="118"/>
    </location>
</feature>
<accession>A0A9P0YVA0</accession>
<evidence type="ECO:0000313" key="3">
    <source>
        <dbReference type="EMBL" id="CAH9078189.1"/>
    </source>
</evidence>
<dbReference type="PANTHER" id="PTHR37249">
    <property type="entry name" value="OS03G0206201 PROTEIN"/>
    <property type="match status" value="1"/>
</dbReference>
<dbReference type="EMBL" id="CAMAPE010000010">
    <property type="protein sequence ID" value="CAH9078189.1"/>
    <property type="molecule type" value="Genomic_DNA"/>
</dbReference>
<organism evidence="3 4">
    <name type="scientific">Cuscuta europaea</name>
    <name type="common">European dodder</name>
    <dbReference type="NCBI Taxonomy" id="41803"/>
    <lineage>
        <taxon>Eukaryota</taxon>
        <taxon>Viridiplantae</taxon>
        <taxon>Streptophyta</taxon>
        <taxon>Embryophyta</taxon>
        <taxon>Tracheophyta</taxon>
        <taxon>Spermatophyta</taxon>
        <taxon>Magnoliopsida</taxon>
        <taxon>eudicotyledons</taxon>
        <taxon>Gunneridae</taxon>
        <taxon>Pentapetalae</taxon>
        <taxon>asterids</taxon>
        <taxon>lamiids</taxon>
        <taxon>Solanales</taxon>
        <taxon>Convolvulaceae</taxon>
        <taxon>Cuscuteae</taxon>
        <taxon>Cuscuta</taxon>
        <taxon>Cuscuta subgen. Cuscuta</taxon>
    </lineage>
</organism>
<name>A0A9P0YVA0_CUSEU</name>
<keyword evidence="2" id="KW-0472">Membrane</keyword>
<dbReference type="AlphaFoldDB" id="A0A9P0YVA0"/>
<evidence type="ECO:0000256" key="1">
    <source>
        <dbReference type="SAM" id="MobiDB-lite"/>
    </source>
</evidence>
<evidence type="ECO:0000256" key="2">
    <source>
        <dbReference type="SAM" id="Phobius"/>
    </source>
</evidence>
<feature type="transmembrane region" description="Helical" evidence="2">
    <location>
        <begin position="6"/>
        <end position="23"/>
    </location>
</feature>
<sequence>MKAFGGFSVLVLVIGAAFIYLFYSTAQDCTFSRSGEPLTWQRCGMTTTIKNRKLKDSGVYDKKNLDQETAAGKLNLEDYGPIDPVPSSKASVRPGPIKHDTPFLPYLPKPPAPPPKGA</sequence>
<dbReference type="PANTHER" id="PTHR37249:SF3">
    <property type="entry name" value="OS03G0206201 PROTEIN"/>
    <property type="match status" value="1"/>
</dbReference>
<protein>
    <submittedName>
        <fullName evidence="3">Uncharacterized protein</fullName>
    </submittedName>
</protein>
<dbReference type="OrthoDB" id="1938519at2759"/>
<reference evidence="3" key="1">
    <citation type="submission" date="2022-07" db="EMBL/GenBank/DDBJ databases">
        <authorList>
            <person name="Macas J."/>
            <person name="Novak P."/>
            <person name="Neumann P."/>
        </authorList>
    </citation>
    <scope>NUCLEOTIDE SEQUENCE</scope>
</reference>
<keyword evidence="2" id="KW-1133">Transmembrane helix</keyword>